<dbReference type="RefSeq" id="WP_279298178.1">
    <property type="nucleotide sequence ID" value="NZ_JAOTIF010000015.1"/>
</dbReference>
<dbReference type="CDD" id="cd00158">
    <property type="entry name" value="RHOD"/>
    <property type="match status" value="1"/>
</dbReference>
<comment type="caution">
    <text evidence="3">The sequence shown here is derived from an EMBL/GenBank/DDBJ whole genome shotgun (WGS) entry which is preliminary data.</text>
</comment>
<proteinExistence type="predicted"/>
<gene>
    <name evidence="3" type="ORF">OCK74_16595</name>
</gene>
<dbReference type="SMART" id="SM00450">
    <property type="entry name" value="RHOD"/>
    <property type="match status" value="1"/>
</dbReference>
<evidence type="ECO:0000259" key="2">
    <source>
        <dbReference type="PROSITE" id="PS50206"/>
    </source>
</evidence>
<evidence type="ECO:0000256" key="1">
    <source>
        <dbReference type="SAM" id="SignalP"/>
    </source>
</evidence>
<dbReference type="Pfam" id="PF00581">
    <property type="entry name" value="Rhodanese"/>
    <property type="match status" value="1"/>
</dbReference>
<keyword evidence="4" id="KW-1185">Reference proteome</keyword>
<feature type="chain" id="PRO_5040765656" evidence="1">
    <location>
        <begin position="27"/>
        <end position="139"/>
    </location>
</feature>
<organism evidence="3 4">
    <name type="scientific">Paraflavisolibacter caeni</name>
    <dbReference type="NCBI Taxonomy" id="2982496"/>
    <lineage>
        <taxon>Bacteria</taxon>
        <taxon>Pseudomonadati</taxon>
        <taxon>Bacteroidota</taxon>
        <taxon>Chitinophagia</taxon>
        <taxon>Chitinophagales</taxon>
        <taxon>Chitinophagaceae</taxon>
        <taxon>Paraflavisolibacter</taxon>
    </lineage>
</organism>
<dbReference type="SUPFAM" id="SSF52821">
    <property type="entry name" value="Rhodanese/Cell cycle control phosphatase"/>
    <property type="match status" value="1"/>
</dbReference>
<reference evidence="3" key="1">
    <citation type="submission" date="2022-09" db="EMBL/GenBank/DDBJ databases">
        <authorList>
            <person name="Yuan C."/>
            <person name="Ke Z."/>
        </authorList>
    </citation>
    <scope>NUCLEOTIDE SEQUENCE</scope>
    <source>
        <strain evidence="3">LB-8</strain>
    </source>
</reference>
<protein>
    <submittedName>
        <fullName evidence="3">Rhodanese-like domain-containing protein</fullName>
    </submittedName>
</protein>
<name>A0A9X2XPF4_9BACT</name>
<dbReference type="Proteomes" id="UP001155483">
    <property type="component" value="Unassembled WGS sequence"/>
</dbReference>
<accession>A0A9X2XPF4</accession>
<dbReference type="EMBL" id="JAOTIF010000015">
    <property type="protein sequence ID" value="MCU7550739.1"/>
    <property type="molecule type" value="Genomic_DNA"/>
</dbReference>
<feature type="domain" description="Rhodanese" evidence="2">
    <location>
        <begin position="49"/>
        <end position="139"/>
    </location>
</feature>
<feature type="signal peptide" evidence="1">
    <location>
        <begin position="1"/>
        <end position="26"/>
    </location>
</feature>
<reference evidence="3" key="2">
    <citation type="submission" date="2023-04" db="EMBL/GenBank/DDBJ databases">
        <title>Paracnuella aquatica gen. nov., sp. nov., a member of the family Chitinophagaceae isolated from a hot spring.</title>
        <authorList>
            <person name="Wang C."/>
        </authorList>
    </citation>
    <scope>NUCLEOTIDE SEQUENCE</scope>
    <source>
        <strain evidence="3">LB-8</strain>
    </source>
</reference>
<dbReference type="PROSITE" id="PS50206">
    <property type="entry name" value="RHODANESE_3"/>
    <property type="match status" value="1"/>
</dbReference>
<dbReference type="PANTHER" id="PTHR43031:SF1">
    <property type="entry name" value="PYRIDINE NUCLEOTIDE-DISULPHIDE OXIDOREDUCTASE"/>
    <property type="match status" value="1"/>
</dbReference>
<keyword evidence="1" id="KW-0732">Signal</keyword>
<dbReference type="InterPro" id="IPR050229">
    <property type="entry name" value="GlpE_sulfurtransferase"/>
</dbReference>
<dbReference type="InterPro" id="IPR001763">
    <property type="entry name" value="Rhodanese-like_dom"/>
</dbReference>
<dbReference type="InterPro" id="IPR036873">
    <property type="entry name" value="Rhodanese-like_dom_sf"/>
</dbReference>
<dbReference type="PANTHER" id="PTHR43031">
    <property type="entry name" value="FAD-DEPENDENT OXIDOREDUCTASE"/>
    <property type="match status" value="1"/>
</dbReference>
<evidence type="ECO:0000313" key="4">
    <source>
        <dbReference type="Proteomes" id="UP001155483"/>
    </source>
</evidence>
<sequence>MKSFKFHIVLILTVLICSLTPVLSSAQHIADSSKKVNVISQKKFKRQMNKENVVILDVRTPEEYNSGNIPGSILINYKDSTFAKQVNALDKNKHYLVYCKSGNRSNKATQYMLSNGFKRVDQLENGYAKWEKSSGKSSN</sequence>
<dbReference type="AlphaFoldDB" id="A0A9X2XPF4"/>
<evidence type="ECO:0000313" key="3">
    <source>
        <dbReference type="EMBL" id="MCU7550739.1"/>
    </source>
</evidence>
<dbReference type="Gene3D" id="3.40.250.10">
    <property type="entry name" value="Rhodanese-like domain"/>
    <property type="match status" value="1"/>
</dbReference>